<accession>A0A166E5J0</accession>
<gene>
    <name evidence="2" type="ORF">FIBSPDRAFT_84741</name>
</gene>
<evidence type="ECO:0000313" key="3">
    <source>
        <dbReference type="Proteomes" id="UP000076532"/>
    </source>
</evidence>
<proteinExistence type="predicted"/>
<dbReference type="EMBL" id="KV417605">
    <property type="protein sequence ID" value="KZP15415.1"/>
    <property type="molecule type" value="Genomic_DNA"/>
</dbReference>
<dbReference type="AlphaFoldDB" id="A0A166E5J0"/>
<keyword evidence="3" id="KW-1185">Reference proteome</keyword>
<dbReference type="Proteomes" id="UP000076532">
    <property type="component" value="Unassembled WGS sequence"/>
</dbReference>
<evidence type="ECO:0000313" key="2">
    <source>
        <dbReference type="EMBL" id="KZP15415.1"/>
    </source>
</evidence>
<evidence type="ECO:0000256" key="1">
    <source>
        <dbReference type="SAM" id="MobiDB-lite"/>
    </source>
</evidence>
<sequence>MQAALERAPRSRGCGFGVRASGMQNVERAPPHALRMRGGRMEAGSWSWRDGRGRARGCEQGSVRARSSD</sequence>
<protein>
    <submittedName>
        <fullName evidence="2">Uncharacterized protein</fullName>
    </submittedName>
</protein>
<name>A0A166E5J0_9AGAM</name>
<organism evidence="2 3">
    <name type="scientific">Athelia psychrophila</name>
    <dbReference type="NCBI Taxonomy" id="1759441"/>
    <lineage>
        <taxon>Eukaryota</taxon>
        <taxon>Fungi</taxon>
        <taxon>Dikarya</taxon>
        <taxon>Basidiomycota</taxon>
        <taxon>Agaricomycotina</taxon>
        <taxon>Agaricomycetes</taxon>
        <taxon>Agaricomycetidae</taxon>
        <taxon>Atheliales</taxon>
        <taxon>Atheliaceae</taxon>
        <taxon>Athelia</taxon>
    </lineage>
</organism>
<reference evidence="2 3" key="1">
    <citation type="journal article" date="2016" name="Mol. Biol. Evol.">
        <title>Comparative Genomics of Early-Diverging Mushroom-Forming Fungi Provides Insights into the Origins of Lignocellulose Decay Capabilities.</title>
        <authorList>
            <person name="Nagy L.G."/>
            <person name="Riley R."/>
            <person name="Tritt A."/>
            <person name="Adam C."/>
            <person name="Daum C."/>
            <person name="Floudas D."/>
            <person name="Sun H."/>
            <person name="Yadav J.S."/>
            <person name="Pangilinan J."/>
            <person name="Larsson K.H."/>
            <person name="Matsuura K."/>
            <person name="Barry K."/>
            <person name="Labutti K."/>
            <person name="Kuo R."/>
            <person name="Ohm R.A."/>
            <person name="Bhattacharya S.S."/>
            <person name="Shirouzu T."/>
            <person name="Yoshinaga Y."/>
            <person name="Martin F.M."/>
            <person name="Grigoriev I.V."/>
            <person name="Hibbett D.S."/>
        </authorList>
    </citation>
    <scope>NUCLEOTIDE SEQUENCE [LARGE SCALE GENOMIC DNA]</scope>
    <source>
        <strain evidence="2 3">CBS 109695</strain>
    </source>
</reference>
<feature type="region of interest" description="Disordered" evidence="1">
    <location>
        <begin position="27"/>
        <end position="69"/>
    </location>
</feature>